<comment type="caution">
    <text evidence="1">The sequence shown here is derived from an EMBL/GenBank/DDBJ whole genome shotgun (WGS) entry which is preliminary data.</text>
</comment>
<dbReference type="InterPro" id="IPR002816">
    <property type="entry name" value="TraB/PrgY/GumN_fam"/>
</dbReference>
<dbReference type="PANTHER" id="PTHR40590">
    <property type="entry name" value="CYTOPLASMIC PROTEIN-RELATED"/>
    <property type="match status" value="1"/>
</dbReference>
<dbReference type="PANTHER" id="PTHR40590:SF1">
    <property type="entry name" value="CYTOPLASMIC PROTEIN"/>
    <property type="match status" value="1"/>
</dbReference>
<reference evidence="1 2" key="1">
    <citation type="submission" date="2024-05" db="EMBL/GenBank/DDBJ databases">
        <title>Neorhizobium sp. Rsf11, a plant growth promoting and heavy metal resistant PAH-degrader.</title>
        <authorList>
            <person name="Golubev S.N."/>
            <person name="Muratova A.Y."/>
            <person name="Markelova M.I."/>
        </authorList>
    </citation>
    <scope>NUCLEOTIDE SEQUENCE [LARGE SCALE GENOMIC DNA]</scope>
    <source>
        <strain evidence="1 2">Rsf11</strain>
    </source>
</reference>
<dbReference type="EMBL" id="JBEAAL010000003">
    <property type="protein sequence ID" value="MEQ1404714.1"/>
    <property type="molecule type" value="Genomic_DNA"/>
</dbReference>
<evidence type="ECO:0000313" key="1">
    <source>
        <dbReference type="EMBL" id="MEQ1404714.1"/>
    </source>
</evidence>
<proteinExistence type="predicted"/>
<dbReference type="Pfam" id="PF01963">
    <property type="entry name" value="TraB_PrgY_gumN"/>
    <property type="match status" value="1"/>
</dbReference>
<dbReference type="RefSeq" id="WP_227704342.1">
    <property type="nucleotide sequence ID" value="NZ_JBEAAL010000003.1"/>
</dbReference>
<sequence>MTTPAFASPAGAFFRRAQSLTLWLIAAAHLIALASLLLVLGSLSPAQAQTPVCHGVNLLDEMKIENPTAYQQLVTETDKVPNGRGIFWKIGKEGVATSYLLGTMHVSDPRVLKMPPGAADAQAKSSTIVIESDEILDEKKAMAGILAKPELTMFTDGSSIEKLLPKEDVALLEAGLKQRGIPLAAVSRMKPWMLMAFVSLPACEMARKAANPDFLDKRIALDAVAAGKPVKGLETFVEQLSAMAAIPVEFHLKSLVETVRLGPKMDDVFETMTELYLSGDIGLIMPLLKTIAPEGDDDAGYAEFEKLVVTKRNHVMADRAAPILAEGGAFIAVGALHLPGEEGLVKLLRRQGFAVTRAD</sequence>
<organism evidence="1 2">
    <name type="scientific">Neorhizobium phenanthreniclasticum</name>
    <dbReference type="NCBI Taxonomy" id="3157917"/>
    <lineage>
        <taxon>Bacteria</taxon>
        <taxon>Pseudomonadati</taxon>
        <taxon>Pseudomonadota</taxon>
        <taxon>Alphaproteobacteria</taxon>
        <taxon>Hyphomicrobiales</taxon>
        <taxon>Rhizobiaceae</taxon>
        <taxon>Rhizobium/Agrobacterium group</taxon>
        <taxon>Neorhizobium</taxon>
    </lineage>
</organism>
<gene>
    <name evidence="1" type="ORF">ABK249_07200</name>
</gene>
<evidence type="ECO:0000313" key="2">
    <source>
        <dbReference type="Proteomes" id="UP001496627"/>
    </source>
</evidence>
<protein>
    <submittedName>
        <fullName evidence="1">TraB/GumN family protein</fullName>
    </submittedName>
</protein>
<accession>A0ABV0LYN2</accession>
<dbReference type="Proteomes" id="UP001496627">
    <property type="component" value="Unassembled WGS sequence"/>
</dbReference>
<dbReference type="CDD" id="cd14789">
    <property type="entry name" value="Tiki"/>
    <property type="match status" value="1"/>
</dbReference>
<name>A0ABV0LYN2_9HYPH</name>
<dbReference type="InterPro" id="IPR047111">
    <property type="entry name" value="YbaP-like"/>
</dbReference>
<keyword evidence="2" id="KW-1185">Reference proteome</keyword>